<dbReference type="KEGG" id="ttr:Tter_0314"/>
<feature type="domain" description="Fumarate lyase N-terminal" evidence="6">
    <location>
        <begin position="24"/>
        <end position="301"/>
    </location>
</feature>
<reference evidence="8" key="1">
    <citation type="journal article" date="2010" name="Stand. Genomic Sci.">
        <title>Complete genome sequence of 'Thermobaculum terrenum' type strain (YNP1).</title>
        <authorList>
            <person name="Kiss H."/>
            <person name="Cleland D."/>
            <person name="Lapidus A."/>
            <person name="Lucas S."/>
            <person name="Glavina Del Rio T."/>
            <person name="Nolan M."/>
            <person name="Tice H."/>
            <person name="Han C."/>
            <person name="Goodwin L."/>
            <person name="Pitluck S."/>
            <person name="Liolios K."/>
            <person name="Ivanova N."/>
            <person name="Mavromatis K."/>
            <person name="Ovchinnikova G."/>
            <person name="Pati A."/>
            <person name="Chen A."/>
            <person name="Palaniappan K."/>
            <person name="Land M."/>
            <person name="Hauser L."/>
            <person name="Chang Y."/>
            <person name="Jeffries C."/>
            <person name="Lu M."/>
            <person name="Brettin T."/>
            <person name="Detter J."/>
            <person name="Goker M."/>
            <person name="Tindall B."/>
            <person name="Beck B."/>
            <person name="McDermott T."/>
            <person name="Woyke T."/>
            <person name="Bristow J."/>
            <person name="Eisen J."/>
            <person name="Markowitz V."/>
            <person name="Hugenholtz P."/>
            <person name="Kyrpides N."/>
            <person name="Klenk H."/>
            <person name="Cheng J."/>
        </authorList>
    </citation>
    <scope>NUCLEOTIDE SEQUENCE [LARGE SCALE GENOMIC DNA]</scope>
    <source>
        <strain evidence="8">ATCC BAA-798 / YNP1</strain>
    </source>
</reference>
<dbReference type="NCBIfam" id="TIGR00838">
    <property type="entry name" value="argH"/>
    <property type="match status" value="1"/>
</dbReference>
<evidence type="ECO:0000256" key="5">
    <source>
        <dbReference type="HAMAP-Rule" id="MF_00006"/>
    </source>
</evidence>
<dbReference type="InterPro" id="IPR009049">
    <property type="entry name" value="Argininosuccinate_lyase"/>
</dbReference>
<dbReference type="STRING" id="525904.Tter_0314"/>
<dbReference type="PROSITE" id="PS00163">
    <property type="entry name" value="FUMARATE_LYASES"/>
    <property type="match status" value="1"/>
</dbReference>
<protein>
    <recommendedName>
        <fullName evidence="2 5">Argininosuccinate lyase</fullName>
        <shortName evidence="5">ASAL</shortName>
        <ecNumber evidence="2 5">4.3.2.1</ecNumber>
    </recommendedName>
    <alternativeName>
        <fullName evidence="5">Arginosuccinase</fullName>
    </alternativeName>
</protein>
<sequence>MSKLWDKGYKLDETIERFEIGHDLAFDNELVEVDVYGSIAHAEMLNRIGILTDDELQTLKQGLGRILDLYRQGQFFMTPADEDIHTKIENFLVREYGDVGKKIHTARSRNDQVLVDLRLYAKAKILELESALLQCAESLVEFASKHEHVPMPGYTHMQRAMLSSVGTWAGAFAEALLDDLKLLETAYELNDQSPLGSAASYGVPLPIDRQYVADKLGFAKVQNNVLYAQNARGKFEALVVQAISQIMLDLSKLAQDILLFTTAEYGFFTISDSFVTGSSIMPQKKNLSMMELIRAKANMALGYQQQMMSVLSGLPSGYNKDYQETKKPFMEAIQLALDSLKVAELTISNLSPNKDKLLAACTPELFATDKAYELVQQGMPFRDAYRYVGTNLDKLEGADPEESLKKRTHIGASGNLGLSKLKESISASKVNVDKKYSHLMETWQNLLS</sequence>
<keyword evidence="5" id="KW-0028">Amino-acid biosynthesis</keyword>
<dbReference type="HAMAP" id="MF_00006">
    <property type="entry name" value="Arg_succ_lyase"/>
    <property type="match status" value="1"/>
</dbReference>
<dbReference type="InterPro" id="IPR000362">
    <property type="entry name" value="Fumarate_lyase_fam"/>
</dbReference>
<dbReference type="Gene3D" id="1.20.200.10">
    <property type="entry name" value="Fumarase/aspartase (Central domain)"/>
    <property type="match status" value="1"/>
</dbReference>
<accession>D1CE80</accession>
<keyword evidence="4 5" id="KW-0456">Lyase</keyword>
<comment type="similarity">
    <text evidence="5">Belongs to the lyase 1 family. Argininosuccinate lyase subfamily.</text>
</comment>
<evidence type="ECO:0000259" key="6">
    <source>
        <dbReference type="Pfam" id="PF00206"/>
    </source>
</evidence>
<evidence type="ECO:0000256" key="4">
    <source>
        <dbReference type="ARBA" id="ARBA00023239"/>
    </source>
</evidence>
<dbReference type="AlphaFoldDB" id="D1CE80"/>
<evidence type="ECO:0000313" key="7">
    <source>
        <dbReference type="EMBL" id="ACZ41236.1"/>
    </source>
</evidence>
<dbReference type="PRINTS" id="PR00145">
    <property type="entry name" value="ARGSUCLYASE"/>
</dbReference>
<keyword evidence="5" id="KW-0963">Cytoplasm</keyword>
<proteinExistence type="inferred from homology"/>
<dbReference type="InterPro" id="IPR008948">
    <property type="entry name" value="L-Aspartase-like"/>
</dbReference>
<dbReference type="GO" id="GO:0005829">
    <property type="term" value="C:cytosol"/>
    <property type="evidence" value="ECO:0007669"/>
    <property type="project" value="TreeGrafter"/>
</dbReference>
<dbReference type="Gene3D" id="1.10.275.10">
    <property type="entry name" value="Fumarase/aspartase (N-terminal domain)"/>
    <property type="match status" value="1"/>
</dbReference>
<dbReference type="PANTHER" id="PTHR43814:SF1">
    <property type="entry name" value="ARGININOSUCCINATE LYASE"/>
    <property type="match status" value="1"/>
</dbReference>
<evidence type="ECO:0000256" key="3">
    <source>
        <dbReference type="ARBA" id="ARBA00022571"/>
    </source>
</evidence>
<comment type="pathway">
    <text evidence="1 5">Amino-acid biosynthesis; L-arginine biosynthesis; L-arginine from L-ornithine and carbamoyl phosphate: step 3/3.</text>
</comment>
<dbReference type="Gene3D" id="1.10.40.30">
    <property type="entry name" value="Fumarase/aspartase (C-terminal domain)"/>
    <property type="match status" value="1"/>
</dbReference>
<dbReference type="UniPathway" id="UPA00068">
    <property type="reaction ID" value="UER00114"/>
</dbReference>
<dbReference type="GO" id="GO:0004056">
    <property type="term" value="F:argininosuccinate lyase activity"/>
    <property type="evidence" value="ECO:0007669"/>
    <property type="project" value="UniProtKB-UniRule"/>
</dbReference>
<gene>
    <name evidence="5" type="primary">argH</name>
    <name evidence="7" type="ordered locus">Tter_0314</name>
</gene>
<dbReference type="HOGENOM" id="CLU_027272_2_3_0"/>
<comment type="subcellular location">
    <subcellularLocation>
        <location evidence="5">Cytoplasm</location>
    </subcellularLocation>
</comment>
<dbReference type="eggNOG" id="COG0165">
    <property type="taxonomic scope" value="Bacteria"/>
</dbReference>
<evidence type="ECO:0000256" key="2">
    <source>
        <dbReference type="ARBA" id="ARBA00012338"/>
    </source>
</evidence>
<dbReference type="CDD" id="cd01359">
    <property type="entry name" value="Argininosuccinate_lyase"/>
    <property type="match status" value="1"/>
</dbReference>
<dbReference type="SUPFAM" id="SSF48557">
    <property type="entry name" value="L-aspartase-like"/>
    <property type="match status" value="1"/>
</dbReference>
<dbReference type="GO" id="GO:0042450">
    <property type="term" value="P:L-arginine biosynthetic process via ornithine"/>
    <property type="evidence" value="ECO:0007669"/>
    <property type="project" value="UniProtKB-UniRule"/>
</dbReference>
<dbReference type="PRINTS" id="PR00149">
    <property type="entry name" value="FUMRATELYASE"/>
</dbReference>
<dbReference type="InterPro" id="IPR022761">
    <property type="entry name" value="Fumarate_lyase_N"/>
</dbReference>
<dbReference type="EMBL" id="CP001825">
    <property type="protein sequence ID" value="ACZ41236.1"/>
    <property type="molecule type" value="Genomic_DNA"/>
</dbReference>
<dbReference type="InterPro" id="IPR020557">
    <property type="entry name" value="Fumarate_lyase_CS"/>
</dbReference>
<dbReference type="Pfam" id="PF00206">
    <property type="entry name" value="Lyase_1"/>
    <property type="match status" value="1"/>
</dbReference>
<comment type="catalytic activity">
    <reaction evidence="5">
        <text>2-(N(omega)-L-arginino)succinate = fumarate + L-arginine</text>
        <dbReference type="Rhea" id="RHEA:24020"/>
        <dbReference type="ChEBI" id="CHEBI:29806"/>
        <dbReference type="ChEBI" id="CHEBI:32682"/>
        <dbReference type="ChEBI" id="CHEBI:57472"/>
        <dbReference type="EC" id="4.3.2.1"/>
    </reaction>
</comment>
<keyword evidence="8" id="KW-1185">Reference proteome</keyword>
<dbReference type="EC" id="4.3.2.1" evidence="2 5"/>
<dbReference type="PANTHER" id="PTHR43814">
    <property type="entry name" value="ARGININOSUCCINATE LYASE"/>
    <property type="match status" value="1"/>
</dbReference>
<name>D1CE80_THET1</name>
<dbReference type="RefSeq" id="WP_012874271.1">
    <property type="nucleotide sequence ID" value="NC_013525.1"/>
</dbReference>
<dbReference type="InterPro" id="IPR024083">
    <property type="entry name" value="Fumarase/histidase_N"/>
</dbReference>
<dbReference type="Proteomes" id="UP000000323">
    <property type="component" value="Chromosome 1"/>
</dbReference>
<keyword evidence="3 5" id="KW-0055">Arginine biosynthesis</keyword>
<organism evidence="7 8">
    <name type="scientific">Thermobaculum terrenum (strain ATCC BAA-798 / CCMEE 7001 / YNP1)</name>
    <dbReference type="NCBI Taxonomy" id="525904"/>
    <lineage>
        <taxon>Bacteria</taxon>
        <taxon>Bacillati</taxon>
        <taxon>Chloroflexota</taxon>
        <taxon>Chloroflexia</taxon>
        <taxon>Candidatus Thermobaculales</taxon>
        <taxon>Candidatus Thermobaculaceae</taxon>
        <taxon>Thermobaculum</taxon>
    </lineage>
</organism>
<evidence type="ECO:0000313" key="8">
    <source>
        <dbReference type="Proteomes" id="UP000000323"/>
    </source>
</evidence>
<evidence type="ECO:0000256" key="1">
    <source>
        <dbReference type="ARBA" id="ARBA00004941"/>
    </source>
</evidence>
<dbReference type="FunFam" id="1.20.200.10:FF:000015">
    <property type="entry name" value="argininosuccinate lyase isoform X2"/>
    <property type="match status" value="1"/>
</dbReference>